<dbReference type="Pfam" id="PF00535">
    <property type="entry name" value="Glycos_transf_2"/>
    <property type="match status" value="1"/>
</dbReference>
<dbReference type="STRING" id="1232681.ADIS_0104"/>
<keyword evidence="2" id="KW-0328">Glycosyltransferase</keyword>
<keyword evidence="4" id="KW-0812">Transmembrane</keyword>
<dbReference type="Proteomes" id="UP000013909">
    <property type="component" value="Unassembled WGS sequence"/>
</dbReference>
<evidence type="ECO:0000256" key="3">
    <source>
        <dbReference type="ARBA" id="ARBA00022679"/>
    </source>
</evidence>
<dbReference type="Gene3D" id="3.90.550.10">
    <property type="entry name" value="Spore Coat Polysaccharide Biosynthesis Protein SpsA, Chain A"/>
    <property type="match status" value="1"/>
</dbReference>
<sequence>MSLFSLMEVCFIGLCIGYLLMIGTLLYGWRLVTRKRIAPLFIDKSPSVSLVIPFRNEASNLPQMMRQVNTGIPASWEVVWVDDHSEDGSISVLRDYLEKHQPIGWRVVKNEGIGKKRALYVGIATARNEVIVTTDADILFHGNPFLFLVRELVNPEVHMVIGPVFSESTSGFFSDFQQVEWASIQIVTGVSCQAGAPLMCSGANLCFRRSSFFAVGGYDGNYTHPSGDDEFLLKKVVAKFGAGAVAYFHGGEGLVYAKPFEKWEALIGQRRRWVSKWRVHRSAVHGLSSLISFLLPAFFVLSPLLLVTGAISLLVFGFGWFCKALADWLALRQVIRHFGLVLKSTSVILSAFVHPLFVVAVGVGVARGKYTWKGRKSDLFF</sequence>
<evidence type="ECO:0000256" key="1">
    <source>
        <dbReference type="ARBA" id="ARBA00006739"/>
    </source>
</evidence>
<dbReference type="EMBL" id="AQHR01000004">
    <property type="protein sequence ID" value="EON79414.1"/>
    <property type="molecule type" value="Genomic_DNA"/>
</dbReference>
<gene>
    <name evidence="6" type="ORF">ADIS_0104</name>
</gene>
<name>R7ZZD6_9BACT</name>
<dbReference type="SUPFAM" id="SSF53448">
    <property type="entry name" value="Nucleotide-diphospho-sugar transferases"/>
    <property type="match status" value="1"/>
</dbReference>
<accession>R7ZZD6</accession>
<protein>
    <recommendedName>
        <fullName evidence="5">Glycosyltransferase 2-like domain-containing protein</fullName>
    </recommendedName>
</protein>
<evidence type="ECO:0000313" key="7">
    <source>
        <dbReference type="Proteomes" id="UP000013909"/>
    </source>
</evidence>
<dbReference type="PANTHER" id="PTHR43630:SF1">
    <property type="entry name" value="POLY-BETA-1,6-N-ACETYL-D-GLUCOSAMINE SYNTHASE"/>
    <property type="match status" value="1"/>
</dbReference>
<comment type="similarity">
    <text evidence="1">Belongs to the glycosyltransferase 2 family.</text>
</comment>
<evidence type="ECO:0000313" key="6">
    <source>
        <dbReference type="EMBL" id="EON79414.1"/>
    </source>
</evidence>
<dbReference type="InterPro" id="IPR029044">
    <property type="entry name" value="Nucleotide-diphossugar_trans"/>
</dbReference>
<feature type="transmembrane region" description="Helical" evidence="4">
    <location>
        <begin position="305"/>
        <end position="326"/>
    </location>
</feature>
<proteinExistence type="inferred from homology"/>
<evidence type="ECO:0000256" key="2">
    <source>
        <dbReference type="ARBA" id="ARBA00022676"/>
    </source>
</evidence>
<feature type="transmembrane region" description="Helical" evidence="4">
    <location>
        <begin position="347"/>
        <end position="366"/>
    </location>
</feature>
<dbReference type="InterPro" id="IPR001173">
    <property type="entry name" value="Glyco_trans_2-like"/>
</dbReference>
<dbReference type="PANTHER" id="PTHR43630">
    <property type="entry name" value="POLY-BETA-1,6-N-ACETYL-D-GLUCOSAMINE SYNTHASE"/>
    <property type="match status" value="1"/>
</dbReference>
<organism evidence="6 7">
    <name type="scientific">Lunatimonas lonarensis</name>
    <dbReference type="NCBI Taxonomy" id="1232681"/>
    <lineage>
        <taxon>Bacteria</taxon>
        <taxon>Pseudomonadati</taxon>
        <taxon>Bacteroidota</taxon>
        <taxon>Cytophagia</taxon>
        <taxon>Cytophagales</taxon>
        <taxon>Cyclobacteriaceae</taxon>
    </lineage>
</organism>
<keyword evidence="3" id="KW-0808">Transferase</keyword>
<evidence type="ECO:0000259" key="5">
    <source>
        <dbReference type="Pfam" id="PF00535"/>
    </source>
</evidence>
<reference evidence="6 7" key="1">
    <citation type="submission" date="2013-02" db="EMBL/GenBank/DDBJ databases">
        <title>A novel strain isolated from Lonar lake, Maharashtra, India.</title>
        <authorList>
            <person name="Singh A."/>
        </authorList>
    </citation>
    <scope>NUCLEOTIDE SEQUENCE [LARGE SCALE GENOMIC DNA]</scope>
    <source>
        <strain evidence="6 7">AK24</strain>
    </source>
</reference>
<dbReference type="GO" id="GO:0016757">
    <property type="term" value="F:glycosyltransferase activity"/>
    <property type="evidence" value="ECO:0007669"/>
    <property type="project" value="UniProtKB-KW"/>
</dbReference>
<evidence type="ECO:0000256" key="4">
    <source>
        <dbReference type="SAM" id="Phobius"/>
    </source>
</evidence>
<feature type="domain" description="Glycosyltransferase 2-like" evidence="5">
    <location>
        <begin position="49"/>
        <end position="212"/>
    </location>
</feature>
<keyword evidence="4" id="KW-0472">Membrane</keyword>
<keyword evidence="7" id="KW-1185">Reference proteome</keyword>
<keyword evidence="4" id="KW-1133">Transmembrane helix</keyword>
<feature type="transmembrane region" description="Helical" evidence="4">
    <location>
        <begin position="6"/>
        <end position="29"/>
    </location>
</feature>
<comment type="caution">
    <text evidence="6">The sequence shown here is derived from an EMBL/GenBank/DDBJ whole genome shotgun (WGS) entry which is preliminary data.</text>
</comment>
<dbReference type="AlphaFoldDB" id="R7ZZD6"/>